<evidence type="ECO:0000313" key="2">
    <source>
        <dbReference type="Proteomes" id="UP001472677"/>
    </source>
</evidence>
<accession>A0ABR2FZI0</accession>
<keyword evidence="2" id="KW-1185">Reference proteome</keyword>
<reference evidence="1 2" key="1">
    <citation type="journal article" date="2024" name="G3 (Bethesda)">
        <title>Genome assembly of Hibiscus sabdariffa L. provides insights into metabolisms of medicinal natural products.</title>
        <authorList>
            <person name="Kim T."/>
        </authorList>
    </citation>
    <scope>NUCLEOTIDE SEQUENCE [LARGE SCALE GENOMIC DNA]</scope>
    <source>
        <strain evidence="1">TK-2024</strain>
        <tissue evidence="1">Old leaves</tissue>
    </source>
</reference>
<comment type="caution">
    <text evidence="1">The sequence shown here is derived from an EMBL/GenBank/DDBJ whole genome shotgun (WGS) entry which is preliminary data.</text>
</comment>
<dbReference type="Proteomes" id="UP001472677">
    <property type="component" value="Unassembled WGS sequence"/>
</dbReference>
<dbReference type="EMBL" id="JBBPBM010000004">
    <property type="protein sequence ID" value="KAK8589674.1"/>
    <property type="molecule type" value="Genomic_DNA"/>
</dbReference>
<organism evidence="1 2">
    <name type="scientific">Hibiscus sabdariffa</name>
    <name type="common">roselle</name>
    <dbReference type="NCBI Taxonomy" id="183260"/>
    <lineage>
        <taxon>Eukaryota</taxon>
        <taxon>Viridiplantae</taxon>
        <taxon>Streptophyta</taxon>
        <taxon>Embryophyta</taxon>
        <taxon>Tracheophyta</taxon>
        <taxon>Spermatophyta</taxon>
        <taxon>Magnoliopsida</taxon>
        <taxon>eudicotyledons</taxon>
        <taxon>Gunneridae</taxon>
        <taxon>Pentapetalae</taxon>
        <taxon>rosids</taxon>
        <taxon>malvids</taxon>
        <taxon>Malvales</taxon>
        <taxon>Malvaceae</taxon>
        <taxon>Malvoideae</taxon>
        <taxon>Hibiscus</taxon>
    </lineage>
</organism>
<protein>
    <submittedName>
        <fullName evidence="1">Uncharacterized protein</fullName>
    </submittedName>
</protein>
<proteinExistence type="predicted"/>
<sequence>MMAKSTTVLIQSRPSLPKVALLKLTLSVELLHTRTFSTRTLNVPAFLKTDHKLKVESWLRLFLLRPYYDNDMFELQCTILEVNFLESMSITHSYFVHDDEDPTKVIFNPVDIGNAHYDMILINPHCGINLSSFEALSDIEDHIWKSM</sequence>
<gene>
    <name evidence="1" type="ORF">V6N12_024067</name>
</gene>
<evidence type="ECO:0000313" key="1">
    <source>
        <dbReference type="EMBL" id="KAK8589674.1"/>
    </source>
</evidence>
<name>A0ABR2FZI0_9ROSI</name>